<evidence type="ECO:0000313" key="4">
    <source>
        <dbReference type="Proteomes" id="UP000234483"/>
    </source>
</evidence>
<keyword evidence="5" id="KW-1185">Reference proteome</keyword>
<dbReference type="KEGG" id="cfh:C1707_25670"/>
<keyword evidence="1" id="KW-1133">Transmembrane helix</keyword>
<evidence type="ECO:0000313" key="3">
    <source>
        <dbReference type="EMBL" id="PLR08068.1"/>
    </source>
</evidence>
<keyword evidence="1" id="KW-0472">Membrane</keyword>
<dbReference type="Proteomes" id="UP000234483">
    <property type="component" value="Unassembled WGS sequence"/>
</dbReference>
<dbReference type="RefSeq" id="WP_101714905.1">
    <property type="nucleotide sequence ID" value="NZ_CP026100.1"/>
</dbReference>
<protein>
    <recommendedName>
        <fullName evidence="6">Phage holin family protein</fullName>
    </recommendedName>
</protein>
<feature type="transmembrane region" description="Helical" evidence="1">
    <location>
        <begin position="45"/>
        <end position="65"/>
    </location>
</feature>
<dbReference type="AlphaFoldDB" id="A0A2N5CNI3"/>
<reference evidence="2 5" key="2">
    <citation type="submission" date="2018-01" db="EMBL/GenBank/DDBJ databases">
        <title>Complete genome sequence of Caulobacter flavus RHGG3.</title>
        <authorList>
            <person name="Yang E."/>
        </authorList>
    </citation>
    <scope>NUCLEOTIDE SEQUENCE [LARGE SCALE GENOMIC DNA]</scope>
    <source>
        <strain evidence="2 5">RHGG3</strain>
    </source>
</reference>
<gene>
    <name evidence="2" type="ORF">C1707_25670</name>
    <name evidence="3" type="ORF">CFHF_21080</name>
</gene>
<proteinExistence type="predicted"/>
<dbReference type="Proteomes" id="UP000281192">
    <property type="component" value="Chromosome"/>
</dbReference>
<dbReference type="EMBL" id="CP026100">
    <property type="protein sequence ID" value="AYV49355.1"/>
    <property type="molecule type" value="Genomic_DNA"/>
</dbReference>
<reference evidence="3 4" key="1">
    <citation type="submission" date="2017-12" db="EMBL/GenBank/DDBJ databases">
        <title>The genome sequence of Caulobacter flavus CGMCC1 15093.</title>
        <authorList>
            <person name="Gao J."/>
            <person name="Mao X."/>
            <person name="Sun J."/>
        </authorList>
    </citation>
    <scope>NUCLEOTIDE SEQUENCE [LARGE SCALE GENOMIC DNA]</scope>
    <source>
        <strain evidence="3 4">CGMCC1 15093</strain>
    </source>
</reference>
<evidence type="ECO:0000313" key="5">
    <source>
        <dbReference type="Proteomes" id="UP000281192"/>
    </source>
</evidence>
<evidence type="ECO:0000313" key="2">
    <source>
        <dbReference type="EMBL" id="AYV49355.1"/>
    </source>
</evidence>
<dbReference type="EMBL" id="PJRQ01000043">
    <property type="protein sequence ID" value="PLR08068.1"/>
    <property type="molecule type" value="Genomic_DNA"/>
</dbReference>
<organism evidence="3 4">
    <name type="scientific">Caulobacter flavus</name>
    <dbReference type="NCBI Taxonomy" id="1679497"/>
    <lineage>
        <taxon>Bacteria</taxon>
        <taxon>Pseudomonadati</taxon>
        <taxon>Pseudomonadota</taxon>
        <taxon>Alphaproteobacteria</taxon>
        <taxon>Caulobacterales</taxon>
        <taxon>Caulobacteraceae</taxon>
        <taxon>Caulobacter</taxon>
    </lineage>
</organism>
<sequence length="122" mass="12628">MVDDFIDRLTSRLVRGAGLVMAAAIAAVSGAMAVFAFLAALVGAAWAHAIVAAIAAAVVAVWALAQSNQQAKERKAPIEERVADIILAHPTASFLAGLAAGALVKGKPSEARKAWRARREVD</sequence>
<name>A0A2N5CNI3_9CAUL</name>
<feature type="transmembrane region" description="Helical" evidence="1">
    <location>
        <begin position="18"/>
        <end position="39"/>
    </location>
</feature>
<keyword evidence="1" id="KW-0812">Transmembrane</keyword>
<evidence type="ECO:0000256" key="1">
    <source>
        <dbReference type="SAM" id="Phobius"/>
    </source>
</evidence>
<evidence type="ECO:0008006" key="6">
    <source>
        <dbReference type="Google" id="ProtNLM"/>
    </source>
</evidence>
<accession>A0A2N5CNI3</accession>